<dbReference type="EMBL" id="GL636493">
    <property type="protein sequence ID" value="EFW17707.1"/>
    <property type="molecule type" value="Genomic_DNA"/>
</dbReference>
<protein>
    <submittedName>
        <fullName evidence="1">Uncharacterized protein</fullName>
    </submittedName>
</protein>
<organism evidence="2">
    <name type="scientific">Coccidioides posadasii (strain RMSCC 757 / Silveira)</name>
    <name type="common">Valley fever fungus</name>
    <dbReference type="NCBI Taxonomy" id="443226"/>
    <lineage>
        <taxon>Eukaryota</taxon>
        <taxon>Fungi</taxon>
        <taxon>Dikarya</taxon>
        <taxon>Ascomycota</taxon>
        <taxon>Pezizomycotina</taxon>
        <taxon>Eurotiomycetes</taxon>
        <taxon>Eurotiomycetidae</taxon>
        <taxon>Onygenales</taxon>
        <taxon>Onygenaceae</taxon>
        <taxon>Coccidioides</taxon>
    </lineage>
</organism>
<dbReference type="VEuPathDB" id="FungiDB:CPSG_05344"/>
<dbReference type="Proteomes" id="UP000002497">
    <property type="component" value="Unassembled WGS sequence"/>
</dbReference>
<accession>E9D748</accession>
<reference evidence="2" key="2">
    <citation type="submission" date="2010-03" db="EMBL/GenBank/DDBJ databases">
        <title>The genome sequence of Coccidioides posadasii strain Silveira.</title>
        <authorList>
            <consortium name="The Broad Institute Genome Sequencing Center for Infectious Disease"/>
            <person name="Neafsey D."/>
            <person name="Orbach M."/>
            <person name="Henn M.R."/>
            <person name="Cole G.T."/>
            <person name="Galgiani J."/>
            <person name="Gardner M.J."/>
            <person name="Kirkland T.N."/>
            <person name="Taylor J.W."/>
            <person name="Young S.K."/>
            <person name="Zeng Q."/>
            <person name="Koehrsen M."/>
            <person name="Alvarado L."/>
            <person name="Berlin A."/>
            <person name="Borenstein D."/>
            <person name="Chapman S.B."/>
            <person name="Chen Z."/>
            <person name="Engels R."/>
            <person name="Freedman E."/>
            <person name="Gellesch M."/>
            <person name="Goldberg J."/>
            <person name="Griggs A."/>
            <person name="Gujja S."/>
            <person name="Heilman E."/>
            <person name="Heiman D."/>
            <person name="Howarth C."/>
            <person name="Jen D."/>
            <person name="Larson L."/>
            <person name="Mehta T."/>
            <person name="Neiman D."/>
            <person name="Park D."/>
            <person name="Pearson M."/>
            <person name="Richards J."/>
            <person name="Roberts A."/>
            <person name="Saif S."/>
            <person name="Shea T."/>
            <person name="Shenoy N."/>
            <person name="Sisk P."/>
            <person name="Stolte C."/>
            <person name="Sykes S."/>
            <person name="Walk T."/>
            <person name="White J."/>
            <person name="Yandava C."/>
            <person name="Haas B."/>
            <person name="Nusbaum C."/>
            <person name="Birren B."/>
        </authorList>
    </citation>
    <scope>NUCLEOTIDE SEQUENCE [LARGE SCALE GENOMIC DNA]</scope>
    <source>
        <strain evidence="2">RMSCC 757 / Silveira</strain>
    </source>
</reference>
<dbReference type="AlphaFoldDB" id="E9D748"/>
<sequence>MELLSNCYHDVLCSLEPKIRDKLQQHEKWHAGENKKTLYIYAINALVNSSFKYHAIQHILQSMRRDYHGCPEKIVILTEFLHIVHMLEIKQDYYITAVYSSMSVENQDTCINIFNQDLLLSGDETNTSPGILISTLKILDIDYICIHIF</sequence>
<dbReference type="HOGENOM" id="CLU_108103_0_0_1"/>
<dbReference type="STRING" id="443226.E9D748"/>
<gene>
    <name evidence="1" type="ORF">CPSG_05344</name>
</gene>
<keyword evidence="2" id="KW-1185">Reference proteome</keyword>
<reference evidence="2" key="1">
    <citation type="journal article" date="2010" name="Genome Res.">
        <title>Population genomic sequencing of Coccidioides fungi reveals recent hybridization and transposon control.</title>
        <authorList>
            <person name="Neafsey D.E."/>
            <person name="Barker B.M."/>
            <person name="Sharpton T.J."/>
            <person name="Stajich J.E."/>
            <person name="Park D.J."/>
            <person name="Whiston E."/>
            <person name="Hung C.-Y."/>
            <person name="McMahan C."/>
            <person name="White J."/>
            <person name="Sykes S."/>
            <person name="Heiman D."/>
            <person name="Young S."/>
            <person name="Zeng Q."/>
            <person name="Abouelleil A."/>
            <person name="Aftuck L."/>
            <person name="Bessette D."/>
            <person name="Brown A."/>
            <person name="FitzGerald M."/>
            <person name="Lui A."/>
            <person name="Macdonald J.P."/>
            <person name="Priest M."/>
            <person name="Orbach M.J."/>
            <person name="Galgiani J.N."/>
            <person name="Kirkland T.N."/>
            <person name="Cole G.T."/>
            <person name="Birren B.W."/>
            <person name="Henn M.R."/>
            <person name="Taylor J.W."/>
            <person name="Rounsley S.D."/>
        </authorList>
    </citation>
    <scope>NUCLEOTIDE SEQUENCE [LARGE SCALE GENOMIC DNA]</scope>
    <source>
        <strain evidence="2">RMSCC 757 / Silveira</strain>
    </source>
</reference>
<evidence type="ECO:0000313" key="1">
    <source>
        <dbReference type="EMBL" id="EFW17707.1"/>
    </source>
</evidence>
<name>E9D748_COCPS</name>
<proteinExistence type="predicted"/>
<evidence type="ECO:0000313" key="2">
    <source>
        <dbReference type="Proteomes" id="UP000002497"/>
    </source>
</evidence>